<accession>A0ACB6Z3N2</accession>
<organism evidence="1 2">
    <name type="scientific">Thelephora ganbajun</name>
    <name type="common">Ganba fungus</name>
    <dbReference type="NCBI Taxonomy" id="370292"/>
    <lineage>
        <taxon>Eukaryota</taxon>
        <taxon>Fungi</taxon>
        <taxon>Dikarya</taxon>
        <taxon>Basidiomycota</taxon>
        <taxon>Agaricomycotina</taxon>
        <taxon>Agaricomycetes</taxon>
        <taxon>Thelephorales</taxon>
        <taxon>Thelephoraceae</taxon>
        <taxon>Thelephora</taxon>
    </lineage>
</organism>
<evidence type="ECO:0000313" key="2">
    <source>
        <dbReference type="Proteomes" id="UP000886501"/>
    </source>
</evidence>
<sequence length="234" mass="25676">MVTVLDLNSGIPRLTIDTGMKVHAVGVAGSSIVIVGEGKIVTWNVPAGNGVLNPRANVNDCVLTTTFDHPSFPQSALQPTTSLSPSLRRIAMVEWCSVGPNRLRLYDVPTGQYLASVETLAHTHPWFSLDEREVLCVIGKDIVKRWKIIEGSGSDITMLEHLESSAHPPGGFPWKSSRGYEVTGGGWVLSPSGKRLLWLPPRWRSDERYRLWSGRFLALLDRGLPETVVLELGG</sequence>
<keyword evidence="2" id="KW-1185">Reference proteome</keyword>
<dbReference type="EMBL" id="MU118143">
    <property type="protein sequence ID" value="KAF9644375.1"/>
    <property type="molecule type" value="Genomic_DNA"/>
</dbReference>
<proteinExistence type="predicted"/>
<comment type="caution">
    <text evidence="1">The sequence shown here is derived from an EMBL/GenBank/DDBJ whole genome shotgun (WGS) entry which is preliminary data.</text>
</comment>
<reference evidence="1" key="2">
    <citation type="journal article" date="2020" name="Nat. Commun.">
        <title>Large-scale genome sequencing of mycorrhizal fungi provides insights into the early evolution of symbiotic traits.</title>
        <authorList>
            <person name="Miyauchi S."/>
            <person name="Kiss E."/>
            <person name="Kuo A."/>
            <person name="Drula E."/>
            <person name="Kohler A."/>
            <person name="Sanchez-Garcia M."/>
            <person name="Morin E."/>
            <person name="Andreopoulos B."/>
            <person name="Barry K.W."/>
            <person name="Bonito G."/>
            <person name="Buee M."/>
            <person name="Carver A."/>
            <person name="Chen C."/>
            <person name="Cichocki N."/>
            <person name="Clum A."/>
            <person name="Culley D."/>
            <person name="Crous P.W."/>
            <person name="Fauchery L."/>
            <person name="Girlanda M."/>
            <person name="Hayes R.D."/>
            <person name="Keri Z."/>
            <person name="LaButti K."/>
            <person name="Lipzen A."/>
            <person name="Lombard V."/>
            <person name="Magnuson J."/>
            <person name="Maillard F."/>
            <person name="Murat C."/>
            <person name="Nolan M."/>
            <person name="Ohm R.A."/>
            <person name="Pangilinan J."/>
            <person name="Pereira M.F."/>
            <person name="Perotto S."/>
            <person name="Peter M."/>
            <person name="Pfister S."/>
            <person name="Riley R."/>
            <person name="Sitrit Y."/>
            <person name="Stielow J.B."/>
            <person name="Szollosi G."/>
            <person name="Zifcakova L."/>
            <person name="Stursova M."/>
            <person name="Spatafora J.W."/>
            <person name="Tedersoo L."/>
            <person name="Vaario L.M."/>
            <person name="Yamada A."/>
            <person name="Yan M."/>
            <person name="Wang P."/>
            <person name="Xu J."/>
            <person name="Bruns T."/>
            <person name="Baldrian P."/>
            <person name="Vilgalys R."/>
            <person name="Dunand C."/>
            <person name="Henrissat B."/>
            <person name="Grigoriev I.V."/>
            <person name="Hibbett D."/>
            <person name="Nagy L.G."/>
            <person name="Martin F.M."/>
        </authorList>
    </citation>
    <scope>NUCLEOTIDE SEQUENCE</scope>
    <source>
        <strain evidence="1">P2</strain>
    </source>
</reference>
<name>A0ACB6Z3N2_THEGA</name>
<reference evidence="1" key="1">
    <citation type="submission" date="2019-10" db="EMBL/GenBank/DDBJ databases">
        <authorList>
            <consortium name="DOE Joint Genome Institute"/>
            <person name="Kuo A."/>
            <person name="Miyauchi S."/>
            <person name="Kiss E."/>
            <person name="Drula E."/>
            <person name="Kohler A."/>
            <person name="Sanchez-Garcia M."/>
            <person name="Andreopoulos B."/>
            <person name="Barry K.W."/>
            <person name="Bonito G."/>
            <person name="Buee M."/>
            <person name="Carver A."/>
            <person name="Chen C."/>
            <person name="Cichocki N."/>
            <person name="Clum A."/>
            <person name="Culley D."/>
            <person name="Crous P.W."/>
            <person name="Fauchery L."/>
            <person name="Girlanda M."/>
            <person name="Hayes R."/>
            <person name="Keri Z."/>
            <person name="Labutti K."/>
            <person name="Lipzen A."/>
            <person name="Lombard V."/>
            <person name="Magnuson J."/>
            <person name="Maillard F."/>
            <person name="Morin E."/>
            <person name="Murat C."/>
            <person name="Nolan M."/>
            <person name="Ohm R."/>
            <person name="Pangilinan J."/>
            <person name="Pereira M."/>
            <person name="Perotto S."/>
            <person name="Peter M."/>
            <person name="Riley R."/>
            <person name="Sitrit Y."/>
            <person name="Stielow B."/>
            <person name="Szollosi G."/>
            <person name="Zifcakova L."/>
            <person name="Stursova M."/>
            <person name="Spatafora J.W."/>
            <person name="Tedersoo L."/>
            <person name="Vaario L.-M."/>
            <person name="Yamada A."/>
            <person name="Yan M."/>
            <person name="Wang P."/>
            <person name="Xu J."/>
            <person name="Bruns T."/>
            <person name="Baldrian P."/>
            <person name="Vilgalys R."/>
            <person name="Henrissat B."/>
            <person name="Grigoriev I.V."/>
            <person name="Hibbett D."/>
            <person name="Nagy L.G."/>
            <person name="Martin F.M."/>
        </authorList>
    </citation>
    <scope>NUCLEOTIDE SEQUENCE</scope>
    <source>
        <strain evidence="1">P2</strain>
    </source>
</reference>
<protein>
    <submittedName>
        <fullName evidence="1">Uncharacterized protein</fullName>
    </submittedName>
</protein>
<evidence type="ECO:0000313" key="1">
    <source>
        <dbReference type="EMBL" id="KAF9644375.1"/>
    </source>
</evidence>
<dbReference type="Proteomes" id="UP000886501">
    <property type="component" value="Unassembled WGS sequence"/>
</dbReference>
<gene>
    <name evidence="1" type="ORF">BDM02DRAFT_3122013</name>
</gene>